<dbReference type="Gene3D" id="1.20.1280.50">
    <property type="match status" value="1"/>
</dbReference>
<sequence>MGERVETGGNAFYCDIPTEVLTEILLRLPVKSLIRFTAVCKYLLELIRNDPNFARRHCLTKARPSPSTLIDHVDHLVDYGMHGRKCRSTVPDEVSKVCLYSFTEKRKLRLAKKIEFGPEVDVAVSNFHHGLMCVYVTFGRSFGSKVMICNPAIGEVVPLPLPPHHILNMSTLPTPALGFDPKKNDYKVVLFWPPSNFARSKYWEVDVFSVRDGRWHSLPTRGAMNKFHRFLCEPVLNANGSILNWFGSLDSTDSKLAILAFDMADEVFQDVNMPNCLNPGKWRLHNIVTSSGCQANICCSSRPRFDPTKKEELNCADVWLLNKDDDQQLVWNKEFSFDFPDDLVVWPSNLWLNDNELFIYIGHHCIEEELAVFNWVTGEVARTGRLGDLSNPGGYAESLISIKQIISTSCLQAAAAQDEDEDKGSPACFMREVSGKKGKVRWSFNFKLCRKRVALVDALD</sequence>
<dbReference type="SUPFAM" id="SSF81383">
    <property type="entry name" value="F-box domain"/>
    <property type="match status" value="1"/>
</dbReference>
<dbReference type="Pfam" id="PF08268">
    <property type="entry name" value="FBA_3"/>
    <property type="match status" value="1"/>
</dbReference>
<protein>
    <recommendedName>
        <fullName evidence="1">F-box domain-containing protein</fullName>
    </recommendedName>
</protein>
<organism evidence="2 3">
    <name type="scientific">Cuscuta australis</name>
    <dbReference type="NCBI Taxonomy" id="267555"/>
    <lineage>
        <taxon>Eukaryota</taxon>
        <taxon>Viridiplantae</taxon>
        <taxon>Streptophyta</taxon>
        <taxon>Embryophyta</taxon>
        <taxon>Tracheophyta</taxon>
        <taxon>Spermatophyta</taxon>
        <taxon>Magnoliopsida</taxon>
        <taxon>eudicotyledons</taxon>
        <taxon>Gunneridae</taxon>
        <taxon>Pentapetalae</taxon>
        <taxon>asterids</taxon>
        <taxon>lamiids</taxon>
        <taxon>Solanales</taxon>
        <taxon>Convolvulaceae</taxon>
        <taxon>Cuscuteae</taxon>
        <taxon>Cuscuta</taxon>
        <taxon>Cuscuta subgen. Grammica</taxon>
        <taxon>Cuscuta sect. Cleistogrammica</taxon>
    </lineage>
</organism>
<dbReference type="Pfam" id="PF12937">
    <property type="entry name" value="F-box-like"/>
    <property type="match status" value="1"/>
</dbReference>
<dbReference type="InterPro" id="IPR013187">
    <property type="entry name" value="F-box-assoc_dom_typ3"/>
</dbReference>
<evidence type="ECO:0000259" key="1">
    <source>
        <dbReference type="PROSITE" id="PS50181"/>
    </source>
</evidence>
<dbReference type="SMART" id="SM00256">
    <property type="entry name" value="FBOX"/>
    <property type="match status" value="1"/>
</dbReference>
<dbReference type="PANTHER" id="PTHR31672">
    <property type="entry name" value="BNACNNG10540D PROTEIN"/>
    <property type="match status" value="1"/>
</dbReference>
<keyword evidence="3" id="KW-1185">Reference proteome</keyword>
<dbReference type="InterPro" id="IPR017451">
    <property type="entry name" value="F-box-assoc_interact_dom"/>
</dbReference>
<dbReference type="InterPro" id="IPR001810">
    <property type="entry name" value="F-box_dom"/>
</dbReference>
<dbReference type="InterPro" id="IPR050796">
    <property type="entry name" value="SCF_F-box_component"/>
</dbReference>
<gene>
    <name evidence="2" type="ORF">DM860_011032</name>
</gene>
<dbReference type="PANTHER" id="PTHR31672:SF10">
    <property type="entry name" value="F-BOX DOMAIN-CONTAINING PROTEIN"/>
    <property type="match status" value="1"/>
</dbReference>
<proteinExistence type="predicted"/>
<evidence type="ECO:0000313" key="3">
    <source>
        <dbReference type="Proteomes" id="UP000249390"/>
    </source>
</evidence>
<evidence type="ECO:0000313" key="2">
    <source>
        <dbReference type="EMBL" id="RAL51530.1"/>
    </source>
</evidence>
<feature type="domain" description="F-box" evidence="1">
    <location>
        <begin position="10"/>
        <end position="56"/>
    </location>
</feature>
<dbReference type="NCBIfam" id="TIGR01640">
    <property type="entry name" value="F_box_assoc_1"/>
    <property type="match status" value="1"/>
</dbReference>
<dbReference type="EMBL" id="NQVE01000050">
    <property type="protein sequence ID" value="RAL51530.1"/>
    <property type="molecule type" value="Genomic_DNA"/>
</dbReference>
<dbReference type="InterPro" id="IPR036047">
    <property type="entry name" value="F-box-like_dom_sf"/>
</dbReference>
<comment type="caution">
    <text evidence="2">The sequence shown here is derived from an EMBL/GenBank/DDBJ whole genome shotgun (WGS) entry which is preliminary data.</text>
</comment>
<dbReference type="PROSITE" id="PS50181">
    <property type="entry name" value="FBOX"/>
    <property type="match status" value="1"/>
</dbReference>
<reference evidence="2 3" key="1">
    <citation type="submission" date="2018-06" db="EMBL/GenBank/DDBJ databases">
        <title>The Genome of Cuscuta australis (Dodder) Provides Insight into the Evolution of Plant Parasitism.</title>
        <authorList>
            <person name="Liu H."/>
        </authorList>
    </citation>
    <scope>NUCLEOTIDE SEQUENCE [LARGE SCALE GENOMIC DNA]</scope>
    <source>
        <strain evidence="3">cv. Yunnan</strain>
        <tissue evidence="2">Vines</tissue>
    </source>
</reference>
<dbReference type="AlphaFoldDB" id="A0A328E1Z9"/>
<dbReference type="Proteomes" id="UP000249390">
    <property type="component" value="Unassembled WGS sequence"/>
</dbReference>
<accession>A0A328E1Z9</accession>
<name>A0A328E1Z9_9ASTE</name>